<dbReference type="InterPro" id="IPR044926">
    <property type="entry name" value="RGS_subdomain_2"/>
</dbReference>
<dbReference type="PANTHER" id="PTHR10845:SF192">
    <property type="entry name" value="DOUBLE HIT, ISOFORM B"/>
    <property type="match status" value="1"/>
</dbReference>
<feature type="compositionally biased region" description="Low complexity" evidence="2">
    <location>
        <begin position="197"/>
        <end position="220"/>
    </location>
</feature>
<dbReference type="EMBL" id="VFQX01000028">
    <property type="protein sequence ID" value="KAF0978811.1"/>
    <property type="molecule type" value="Genomic_DNA"/>
</dbReference>
<keyword evidence="5" id="KW-1185">Reference proteome</keyword>
<reference evidence="4 5" key="1">
    <citation type="journal article" date="2019" name="Sci. Rep.">
        <title>Nanopore sequencing improves the draft genome of the human pathogenic amoeba Naegleria fowleri.</title>
        <authorList>
            <person name="Liechti N."/>
            <person name="Schurch N."/>
            <person name="Bruggmann R."/>
            <person name="Wittwer M."/>
        </authorList>
    </citation>
    <scope>NUCLEOTIDE SEQUENCE [LARGE SCALE GENOMIC DNA]</scope>
    <source>
        <strain evidence="4 5">ATCC 30894</strain>
    </source>
</reference>
<evidence type="ECO:0000313" key="4">
    <source>
        <dbReference type="EMBL" id="KAF0978811.1"/>
    </source>
</evidence>
<sequence>MKQLSDQELLLYFTKFKREIKPKDHTCLFTTYKDCFSGKEAIRTLSSLFNLNTSDAISLGNQMISKKLFIHIIHESSELLDKKKEFYRFTNFRRCSKRLSILDMSQFTSNLDENYRKLIEEERKKNERIGDIRILLDDVYQDPYGGYNSNQMSSSLRGKSSNISTDDYDSSSPSSDNASSPLASLAKKLSLPLRMKKSPSIPTSLTMSSSPPLLSNSLESHMSTPWKKSPRGGGGNGFFTTSISCGKSSEATHKKSSSAEDLFLRPIRLNEYIEPTALIRSASFLKSTETNTDTITHDGRKNTSPSCKVSRSPSAHDLELKINLEDVDIYMERFTNIDDVLKHPKACNILTQFAVDEYAEESIFFCKEWKAYRKESRISKKVEMAVNIFNLYVNPEGPLALNINKKLIDECRKKYLNGDDDCFDDIGKEVKQLLTNLFERLKLRLQKQKHQELNLLNSKNLSSTDLVV</sequence>
<dbReference type="GO" id="GO:0009968">
    <property type="term" value="P:negative regulation of signal transduction"/>
    <property type="evidence" value="ECO:0007669"/>
    <property type="project" value="UniProtKB-KW"/>
</dbReference>
<accession>A0A6A5BWH6</accession>
<dbReference type="SMART" id="SM00049">
    <property type="entry name" value="DEP"/>
    <property type="match status" value="1"/>
</dbReference>
<dbReference type="Gene3D" id="1.10.10.10">
    <property type="entry name" value="Winged helix-like DNA-binding domain superfamily/Winged helix DNA-binding domain"/>
    <property type="match status" value="1"/>
</dbReference>
<keyword evidence="1" id="KW-0734">Signal transduction inhibitor</keyword>
<dbReference type="InterPro" id="IPR000591">
    <property type="entry name" value="DEP_dom"/>
</dbReference>
<evidence type="ECO:0000313" key="5">
    <source>
        <dbReference type="Proteomes" id="UP000444721"/>
    </source>
</evidence>
<dbReference type="InterPro" id="IPR016137">
    <property type="entry name" value="RGS"/>
</dbReference>
<dbReference type="VEuPathDB" id="AmoebaDB:NF0009630"/>
<dbReference type="VEuPathDB" id="AmoebaDB:NfTy_032860"/>
<dbReference type="OMA" id="FTNFRRC"/>
<dbReference type="Gene3D" id="1.10.167.10">
    <property type="entry name" value="Regulator of G-protein Signalling 4, domain 2"/>
    <property type="match status" value="1"/>
</dbReference>
<proteinExistence type="predicted"/>
<dbReference type="VEuPathDB" id="AmoebaDB:FDP41_001881"/>
<organism evidence="4 5">
    <name type="scientific">Naegleria fowleri</name>
    <name type="common">Brain eating amoeba</name>
    <dbReference type="NCBI Taxonomy" id="5763"/>
    <lineage>
        <taxon>Eukaryota</taxon>
        <taxon>Discoba</taxon>
        <taxon>Heterolobosea</taxon>
        <taxon>Tetramitia</taxon>
        <taxon>Eutetramitia</taxon>
        <taxon>Vahlkampfiidae</taxon>
        <taxon>Naegleria</taxon>
    </lineage>
</organism>
<feature type="compositionally biased region" description="Low complexity" evidence="2">
    <location>
        <begin position="170"/>
        <end position="181"/>
    </location>
</feature>
<dbReference type="Pfam" id="PF00610">
    <property type="entry name" value="DEP"/>
    <property type="match status" value="1"/>
</dbReference>
<dbReference type="OrthoDB" id="268594at2759"/>
<dbReference type="RefSeq" id="XP_044563524.1">
    <property type="nucleotide sequence ID" value="XM_044705014.1"/>
</dbReference>
<dbReference type="Proteomes" id="UP000444721">
    <property type="component" value="Unassembled WGS sequence"/>
</dbReference>
<feature type="region of interest" description="Disordered" evidence="2">
    <location>
        <begin position="197"/>
        <end position="233"/>
    </location>
</feature>
<dbReference type="PANTHER" id="PTHR10845">
    <property type="entry name" value="REGULATOR OF G PROTEIN SIGNALING"/>
    <property type="match status" value="1"/>
</dbReference>
<dbReference type="SUPFAM" id="SSF46785">
    <property type="entry name" value="Winged helix' DNA-binding domain"/>
    <property type="match status" value="1"/>
</dbReference>
<dbReference type="InterPro" id="IPR036390">
    <property type="entry name" value="WH_DNA-bd_sf"/>
</dbReference>
<dbReference type="CDD" id="cd04371">
    <property type="entry name" value="DEP"/>
    <property type="match status" value="1"/>
</dbReference>
<feature type="region of interest" description="Disordered" evidence="2">
    <location>
        <begin position="293"/>
        <end position="312"/>
    </location>
</feature>
<dbReference type="SUPFAM" id="SSF48097">
    <property type="entry name" value="Regulator of G-protein signaling, RGS"/>
    <property type="match status" value="1"/>
</dbReference>
<dbReference type="GeneID" id="68109099"/>
<feature type="domain" description="RGS" evidence="3">
    <location>
        <begin position="336"/>
        <end position="436"/>
    </location>
</feature>
<dbReference type="PROSITE" id="PS50132">
    <property type="entry name" value="RGS"/>
    <property type="match status" value="1"/>
</dbReference>
<dbReference type="InterPro" id="IPR036388">
    <property type="entry name" value="WH-like_DNA-bd_sf"/>
</dbReference>
<gene>
    <name evidence="4" type="ORF">FDP41_001881</name>
</gene>
<dbReference type="SMART" id="SM00315">
    <property type="entry name" value="RGS"/>
    <property type="match status" value="1"/>
</dbReference>
<dbReference type="Pfam" id="PF00615">
    <property type="entry name" value="RGS"/>
    <property type="match status" value="1"/>
</dbReference>
<protein>
    <recommendedName>
        <fullName evidence="3">RGS domain-containing protein</fullName>
    </recommendedName>
</protein>
<dbReference type="AlphaFoldDB" id="A0A6A5BWH6"/>
<dbReference type="InterPro" id="IPR036305">
    <property type="entry name" value="RGS_sf"/>
</dbReference>
<feature type="region of interest" description="Disordered" evidence="2">
    <location>
        <begin position="146"/>
        <end position="181"/>
    </location>
</feature>
<comment type="caution">
    <text evidence="4">The sequence shown here is derived from an EMBL/GenBank/DDBJ whole genome shotgun (WGS) entry which is preliminary data.</text>
</comment>
<feature type="compositionally biased region" description="Polar residues" evidence="2">
    <location>
        <begin position="147"/>
        <end position="165"/>
    </location>
</feature>
<evidence type="ECO:0000259" key="3">
    <source>
        <dbReference type="PROSITE" id="PS50132"/>
    </source>
</evidence>
<dbReference type="GO" id="GO:0035556">
    <property type="term" value="P:intracellular signal transduction"/>
    <property type="evidence" value="ECO:0007669"/>
    <property type="project" value="InterPro"/>
</dbReference>
<name>A0A6A5BWH6_NAEFO</name>
<evidence type="ECO:0000256" key="1">
    <source>
        <dbReference type="ARBA" id="ARBA00022700"/>
    </source>
</evidence>
<evidence type="ECO:0000256" key="2">
    <source>
        <dbReference type="SAM" id="MobiDB-lite"/>
    </source>
</evidence>
<feature type="compositionally biased region" description="Polar residues" evidence="2">
    <location>
        <begin position="302"/>
        <end position="312"/>
    </location>
</feature>